<dbReference type="Gene3D" id="2.20.200.10">
    <property type="entry name" value="Outer membrane efflux proteins (OEP)"/>
    <property type="match status" value="1"/>
</dbReference>
<dbReference type="NCBIfam" id="TIGR01845">
    <property type="entry name" value="outer_NodT"/>
    <property type="match status" value="1"/>
</dbReference>
<evidence type="ECO:0000256" key="2">
    <source>
        <dbReference type="RuleBase" id="RU362097"/>
    </source>
</evidence>
<comment type="caution">
    <text evidence="3">The sequence shown here is derived from an EMBL/GenBank/DDBJ whole genome shotgun (WGS) entry which is preliminary data.</text>
</comment>
<proteinExistence type="inferred from homology"/>
<dbReference type="InterPro" id="IPR010131">
    <property type="entry name" value="MdtP/NodT-like"/>
</dbReference>
<dbReference type="PANTHER" id="PTHR30203:SF25">
    <property type="entry name" value="OUTER MEMBRANE PROTEIN-RELATED"/>
    <property type="match status" value="1"/>
</dbReference>
<evidence type="ECO:0000313" key="4">
    <source>
        <dbReference type="Proteomes" id="UP000246278"/>
    </source>
</evidence>
<evidence type="ECO:0000313" key="3">
    <source>
        <dbReference type="EMBL" id="PWW83104.1"/>
    </source>
</evidence>
<keyword evidence="2" id="KW-0564">Palmitate</keyword>
<comment type="similarity">
    <text evidence="1 2">Belongs to the outer membrane factor (OMF) (TC 1.B.17) family.</text>
</comment>
<dbReference type="EMBL" id="PDNZ01000001">
    <property type="protein sequence ID" value="PWW83104.1"/>
    <property type="molecule type" value="Genomic_DNA"/>
</dbReference>
<dbReference type="Pfam" id="PF02321">
    <property type="entry name" value="OEP"/>
    <property type="match status" value="2"/>
</dbReference>
<dbReference type="GO" id="GO:0015562">
    <property type="term" value="F:efflux transmembrane transporter activity"/>
    <property type="evidence" value="ECO:0007669"/>
    <property type="project" value="InterPro"/>
</dbReference>
<evidence type="ECO:0000256" key="1">
    <source>
        <dbReference type="ARBA" id="ARBA00007613"/>
    </source>
</evidence>
<keyword evidence="2" id="KW-0472">Membrane</keyword>
<dbReference type="PANTHER" id="PTHR30203">
    <property type="entry name" value="OUTER MEMBRANE CATION EFFLUX PROTEIN"/>
    <property type="match status" value="1"/>
</dbReference>
<dbReference type="SUPFAM" id="SSF56954">
    <property type="entry name" value="Outer membrane efflux proteins (OEP)"/>
    <property type="match status" value="1"/>
</dbReference>
<dbReference type="OrthoDB" id="9770517at2"/>
<sequence>MLNANRRGVVIMEKTKKVCCIDGLNINSKKSFYLFVLIISMGFSGCMVGPKYTKPTVETPDGWATLQNPMIDDKPGVPIGIRGSKQVDLVSWWDCFNDPMLGELIEKAVDSNHDLRLAEARLREVRAAYGVSKAALYPQLKGSAGYKRQHESENGPYGYLSDLDYNEYRVGFDASWEIDLWGRARHEKQAKKAEEGAALEDLRNVLVSVIGEVSCSYIELRGFQRRVALIEKNMATVQKRLMLTEKRFQAGLASEVEVNEVSANLAGLTAEIPVLEGEVRQRIHAISTLLGELPGKYVERLSLEKPLPDLPADVEVGLPVELLDRRPDIREAERRLAAATERVGVAKADLLPRLSLSALFAYEALDFDRITDSDSRASSFGPSFILPIFNAGRIRSNINVKTAQQEQALIKYEKAVLAAYKEVEDNLATYSAQQRRHEKLYRRVRKLQSTADLSQELYDKGKFNLLEVLEAQRTLLVAQDELVQNEISLSVQLVSLYKALGGGWGSGSKKTAL</sequence>
<comment type="subcellular location">
    <subcellularLocation>
        <location evidence="2">Cell membrane</location>
        <topology evidence="2">Lipid-anchor</topology>
    </subcellularLocation>
</comment>
<dbReference type="InterPro" id="IPR003423">
    <property type="entry name" value="OMP_efflux"/>
</dbReference>
<keyword evidence="2" id="KW-1134">Transmembrane beta strand</keyword>
<dbReference type="GO" id="GO:0005886">
    <property type="term" value="C:plasma membrane"/>
    <property type="evidence" value="ECO:0007669"/>
    <property type="project" value="UniProtKB-SubCell"/>
</dbReference>
<organism evidence="3 4">
    <name type="scientific">Prosthecochloris marina</name>
    <dbReference type="NCBI Taxonomy" id="2017681"/>
    <lineage>
        <taxon>Bacteria</taxon>
        <taxon>Pseudomonadati</taxon>
        <taxon>Chlorobiota</taxon>
        <taxon>Chlorobiia</taxon>
        <taxon>Chlorobiales</taxon>
        <taxon>Chlorobiaceae</taxon>
        <taxon>Prosthecochloris</taxon>
    </lineage>
</organism>
<reference evidence="4" key="1">
    <citation type="submission" date="2017-10" db="EMBL/GenBank/DDBJ databases">
        <authorList>
            <person name="Gaisin V.A."/>
            <person name="Rysina M.S."/>
            <person name="Grouzdev D.S."/>
        </authorList>
    </citation>
    <scope>NUCLEOTIDE SEQUENCE [LARGE SCALE GENOMIC DNA]</scope>
    <source>
        <strain evidence="4">V1</strain>
    </source>
</reference>
<keyword evidence="2" id="KW-0812">Transmembrane</keyword>
<dbReference type="Gene3D" id="1.20.1600.10">
    <property type="entry name" value="Outer membrane efflux proteins (OEP)"/>
    <property type="match status" value="1"/>
</dbReference>
<dbReference type="AlphaFoldDB" id="A0A317T8S2"/>
<keyword evidence="4" id="KW-1185">Reference proteome</keyword>
<gene>
    <name evidence="3" type="ORF">CR164_00635</name>
</gene>
<dbReference type="Proteomes" id="UP000246278">
    <property type="component" value="Unassembled WGS sequence"/>
</dbReference>
<protein>
    <submittedName>
        <fullName evidence="3">RND transporter</fullName>
    </submittedName>
</protein>
<accession>A0A317T8S2</accession>
<keyword evidence="2" id="KW-0449">Lipoprotein</keyword>
<name>A0A317T8S2_9CHLB</name>